<evidence type="ECO:0000256" key="5">
    <source>
        <dbReference type="SAM" id="MobiDB-lite"/>
    </source>
</evidence>
<dbReference type="InterPro" id="IPR041588">
    <property type="entry name" value="Integrase_H2C2"/>
</dbReference>
<feature type="region of interest" description="Disordered" evidence="5">
    <location>
        <begin position="589"/>
        <end position="619"/>
    </location>
</feature>
<dbReference type="Proteomes" id="UP001460270">
    <property type="component" value="Unassembled WGS sequence"/>
</dbReference>
<dbReference type="Gene3D" id="3.30.70.270">
    <property type="match status" value="2"/>
</dbReference>
<name>A0AAW0MR85_9GOBI</name>
<dbReference type="Pfam" id="PF00078">
    <property type="entry name" value="RVT_1"/>
    <property type="match status" value="1"/>
</dbReference>
<dbReference type="PANTHER" id="PTHR37984:SF5">
    <property type="entry name" value="PROTEIN NYNRIN-LIKE"/>
    <property type="match status" value="1"/>
</dbReference>
<evidence type="ECO:0000313" key="8">
    <source>
        <dbReference type="Proteomes" id="UP001460270"/>
    </source>
</evidence>
<evidence type="ECO:0000256" key="4">
    <source>
        <dbReference type="ARBA" id="ARBA00039658"/>
    </source>
</evidence>
<dbReference type="Pfam" id="PF17919">
    <property type="entry name" value="RT_RNaseH_2"/>
    <property type="match status" value="1"/>
</dbReference>
<dbReference type="FunFam" id="1.10.340.70:FF:000001">
    <property type="entry name" value="Retrovirus-related Pol polyprotein from transposon gypsy-like Protein"/>
    <property type="match status" value="1"/>
</dbReference>
<gene>
    <name evidence="7" type="ORF">WMY93_034163</name>
</gene>
<dbReference type="Gene3D" id="1.10.340.70">
    <property type="match status" value="1"/>
</dbReference>
<dbReference type="Gene3D" id="3.10.10.10">
    <property type="entry name" value="HIV Type 1 Reverse Transcriptase, subunit A, domain 1"/>
    <property type="match status" value="1"/>
</dbReference>
<evidence type="ECO:0000256" key="3">
    <source>
        <dbReference type="ARBA" id="ARBA00023268"/>
    </source>
</evidence>
<evidence type="ECO:0000256" key="1">
    <source>
        <dbReference type="ARBA" id="ARBA00010879"/>
    </source>
</evidence>
<organism evidence="7 8">
    <name type="scientific">Mugilogobius chulae</name>
    <name type="common">yellowstripe goby</name>
    <dbReference type="NCBI Taxonomy" id="88201"/>
    <lineage>
        <taxon>Eukaryota</taxon>
        <taxon>Metazoa</taxon>
        <taxon>Chordata</taxon>
        <taxon>Craniata</taxon>
        <taxon>Vertebrata</taxon>
        <taxon>Euteleostomi</taxon>
        <taxon>Actinopterygii</taxon>
        <taxon>Neopterygii</taxon>
        <taxon>Teleostei</taxon>
        <taxon>Neoteleostei</taxon>
        <taxon>Acanthomorphata</taxon>
        <taxon>Gobiaria</taxon>
        <taxon>Gobiiformes</taxon>
        <taxon>Gobioidei</taxon>
        <taxon>Gobiidae</taxon>
        <taxon>Gobionellinae</taxon>
        <taxon>Mugilogobius</taxon>
    </lineage>
</organism>
<dbReference type="EMBL" id="JBBPFD010000392">
    <property type="protein sequence ID" value="KAK7879003.1"/>
    <property type="molecule type" value="Genomic_DNA"/>
</dbReference>
<accession>A0AAW0MR85</accession>
<dbReference type="InterPro" id="IPR043502">
    <property type="entry name" value="DNA/RNA_pol_sf"/>
</dbReference>
<sequence>SGAQVTIITKSWLQKHLPDVKILSLEDLLPDDPLRVTAANGTNVPFDGWAELLVEIKSPTHGKVAIQVPVLVSQSCVSGLLLGFNVIEEIILESLEKPGSVSLSDLLAEALKLHRHTAETIVSVISENPAKDYSINDTVRVGKKGLTIHSGQVCEIRCHVKSRPQGGTVLFEPTLKPDLPEGLQLFPALVNAPTGSSKAVRIPVSNQSKHDIFLPPRTILGHIEEITECRPVNISSVSQPTESDSDTFMCTAQVNKTGDAGSNTEKSNAKEKWHPPVNLEHLDPEQQRLVRQMLYEESDIFARGEGDIGCIPDLQLKISVVDNNPVQKCYNSIPKPLYKEVKDYVQNLLDRGWIRKSTSSYSSPVVCVRKKDQSLRLCVDFRGLNKKTVADRHPLPRIQDLLDSLGGNSWFSILDQGSAYHQGFVSEESRHLTAFSTPWGLYEWIRIPFGLTNAPAAFQRCIEGVLEGIRDECCAPYLDDVLCYSKTFEDHVNHLRQVLCRMREHGIKLRATKCELFKREVRYLGRLVSGDGVKMDPQDLQAVLALKDREPQTVGDVKSLLGFLGYYRSFIQDFSRVAKPLFELLQKSHTEGDSSQHKTQKSKGKHRKSDKGQLPSKTPITWTDEHKRVVAKLIDILTNPPVLAYPNFDLPFILHTDASNEGLGAVLYQRQNNKLRVIGTARLNAVGHRWVGELADFHFDIKYRPGKMNSDADTLSRYPIELQGSMSDHIGNIPAEVVTAVWQGSKAVQDNNVPWVAALQVDETCMDETSQGNVQGFETADLKTAQQEDNVIKEVVSLKLNNWTPNEKDRKNMTKETKRLLYEWTKLEVENGVLYRKTDKHKQLVIPEKLKPVILKSLHNDMSHIGAEKVTHLARERFYWPNMQQEIEDYVNKKCSCIKQKRPSLPQRAPMGHISTSSPFELCPLTIFI</sequence>
<keyword evidence="3" id="KW-0511">Multifunctional enzyme</keyword>
<comment type="caution">
    <text evidence="7">The sequence shown here is derived from an EMBL/GenBank/DDBJ whole genome shotgun (WGS) entry which is preliminary data.</text>
</comment>
<feature type="compositionally biased region" description="Basic residues" evidence="5">
    <location>
        <begin position="598"/>
        <end position="609"/>
    </location>
</feature>
<comment type="similarity">
    <text evidence="1">Belongs to the beta type-B retroviral polymerase family. HERV class-II K(HML-2) pol subfamily.</text>
</comment>
<feature type="domain" description="Reverse transcriptase" evidence="6">
    <location>
        <begin position="349"/>
        <end position="528"/>
    </location>
</feature>
<evidence type="ECO:0000313" key="7">
    <source>
        <dbReference type="EMBL" id="KAK7879003.1"/>
    </source>
</evidence>
<proteinExistence type="inferred from homology"/>
<protein>
    <recommendedName>
        <fullName evidence="4">Gypsy retrotransposon integrase-like protein 1</fullName>
        <ecNumber evidence="2">3.1.26.4</ecNumber>
    </recommendedName>
</protein>
<dbReference type="InterPro" id="IPR000477">
    <property type="entry name" value="RT_dom"/>
</dbReference>
<dbReference type="PANTHER" id="PTHR37984">
    <property type="entry name" value="PROTEIN CBG26694"/>
    <property type="match status" value="1"/>
</dbReference>
<dbReference type="InterPro" id="IPR041577">
    <property type="entry name" value="RT_RNaseH_2"/>
</dbReference>
<dbReference type="InterPro" id="IPR043128">
    <property type="entry name" value="Rev_trsase/Diguanyl_cyclase"/>
</dbReference>
<dbReference type="InterPro" id="IPR050951">
    <property type="entry name" value="Retrovirus_Pol_polyprotein"/>
</dbReference>
<dbReference type="AlphaFoldDB" id="A0AAW0MR85"/>
<evidence type="ECO:0000256" key="2">
    <source>
        <dbReference type="ARBA" id="ARBA00012180"/>
    </source>
</evidence>
<dbReference type="PROSITE" id="PS50878">
    <property type="entry name" value="RT_POL"/>
    <property type="match status" value="1"/>
</dbReference>
<dbReference type="SUPFAM" id="SSF56672">
    <property type="entry name" value="DNA/RNA polymerases"/>
    <property type="match status" value="1"/>
</dbReference>
<evidence type="ECO:0000259" key="6">
    <source>
        <dbReference type="PROSITE" id="PS50878"/>
    </source>
</evidence>
<keyword evidence="8" id="KW-1185">Reference proteome</keyword>
<feature type="non-terminal residue" evidence="7">
    <location>
        <position position="1"/>
    </location>
</feature>
<dbReference type="EC" id="3.1.26.4" evidence="2"/>
<dbReference type="Pfam" id="PF17921">
    <property type="entry name" value="Integrase_H2C2"/>
    <property type="match status" value="1"/>
</dbReference>
<reference evidence="8" key="1">
    <citation type="submission" date="2024-04" db="EMBL/GenBank/DDBJ databases">
        <title>Salinicola lusitanus LLJ914,a marine bacterium isolated from the Okinawa Trough.</title>
        <authorList>
            <person name="Li J."/>
        </authorList>
    </citation>
    <scope>NUCLEOTIDE SEQUENCE [LARGE SCALE GENOMIC DNA]</scope>
</reference>
<dbReference type="CDD" id="cd01647">
    <property type="entry name" value="RT_LTR"/>
    <property type="match status" value="1"/>
</dbReference>
<dbReference type="GO" id="GO:0004523">
    <property type="term" value="F:RNA-DNA hybrid ribonuclease activity"/>
    <property type="evidence" value="ECO:0007669"/>
    <property type="project" value="UniProtKB-EC"/>
</dbReference>